<feature type="domain" description="Dihydroorotase catalytic" evidence="7">
    <location>
        <begin position="49"/>
        <end position="235"/>
    </location>
</feature>
<dbReference type="Gene3D" id="3.20.20.140">
    <property type="entry name" value="Metal-dependent hydrolases"/>
    <property type="match status" value="1"/>
</dbReference>
<keyword evidence="4 6" id="KW-0378">Hydrolase</keyword>
<dbReference type="GO" id="GO:0004151">
    <property type="term" value="F:dihydroorotase activity"/>
    <property type="evidence" value="ECO:0007669"/>
    <property type="project" value="UniProtKB-UniRule"/>
</dbReference>
<dbReference type="PANTHER" id="PTHR43668:SF2">
    <property type="entry name" value="ALLANTOINASE"/>
    <property type="match status" value="1"/>
</dbReference>
<evidence type="ECO:0000256" key="6">
    <source>
        <dbReference type="HAMAP-Rule" id="MF_00220"/>
    </source>
</evidence>
<dbReference type="Proteomes" id="UP000295008">
    <property type="component" value="Unassembled WGS sequence"/>
</dbReference>
<feature type="binding site" evidence="6">
    <location>
        <position position="94"/>
    </location>
    <ligand>
        <name>substrate</name>
    </ligand>
</feature>
<dbReference type="RefSeq" id="WP_132017892.1">
    <property type="nucleotide sequence ID" value="NZ_SLUN01000059.1"/>
</dbReference>
<name>A0A4R1QWR4_HYDET</name>
<feature type="binding site" evidence="6">
    <location>
        <position position="60"/>
    </location>
    <ligand>
        <name>Zn(2+)</name>
        <dbReference type="ChEBI" id="CHEBI:29105"/>
        <label>1</label>
    </ligand>
</feature>
<dbReference type="InterPro" id="IPR032466">
    <property type="entry name" value="Metal_Hydrolase"/>
</dbReference>
<dbReference type="InterPro" id="IPR024403">
    <property type="entry name" value="DHOase_cat"/>
</dbReference>
<dbReference type="InterPro" id="IPR004722">
    <property type="entry name" value="DHOase"/>
</dbReference>
<dbReference type="GO" id="GO:0004038">
    <property type="term" value="F:allantoinase activity"/>
    <property type="evidence" value="ECO:0007669"/>
    <property type="project" value="TreeGrafter"/>
</dbReference>
<dbReference type="Gene3D" id="2.30.40.10">
    <property type="entry name" value="Urease, subunit C, domain 1"/>
    <property type="match status" value="1"/>
</dbReference>
<reference evidence="8 9" key="1">
    <citation type="submission" date="2019-03" db="EMBL/GenBank/DDBJ databases">
        <title>Genomic Encyclopedia of Type Strains, Phase IV (KMG-IV): sequencing the most valuable type-strain genomes for metagenomic binning, comparative biology and taxonomic classification.</title>
        <authorList>
            <person name="Goeker M."/>
        </authorList>
    </citation>
    <scope>NUCLEOTIDE SEQUENCE [LARGE SCALE GENOMIC DNA]</scope>
    <source>
        <strain evidence="8 9">LX-B</strain>
    </source>
</reference>
<protein>
    <recommendedName>
        <fullName evidence="6">Dihydroorotase</fullName>
        <shortName evidence="6">DHOase</shortName>
        <ecNumber evidence="6">3.5.2.3</ecNumber>
    </recommendedName>
</protein>
<dbReference type="InterPro" id="IPR050138">
    <property type="entry name" value="DHOase/Allantoinase_Hydrolase"/>
</dbReference>
<dbReference type="GO" id="GO:0008270">
    <property type="term" value="F:zinc ion binding"/>
    <property type="evidence" value="ECO:0007669"/>
    <property type="project" value="UniProtKB-UniRule"/>
</dbReference>
<dbReference type="SUPFAM" id="SSF51556">
    <property type="entry name" value="Metallo-dependent hydrolases"/>
    <property type="match status" value="1"/>
</dbReference>
<dbReference type="NCBIfam" id="TIGR00857">
    <property type="entry name" value="pyrC_multi"/>
    <property type="match status" value="1"/>
</dbReference>
<dbReference type="EMBL" id="SLUN01000059">
    <property type="protein sequence ID" value="TCL54870.1"/>
    <property type="molecule type" value="Genomic_DNA"/>
</dbReference>
<evidence type="ECO:0000313" key="9">
    <source>
        <dbReference type="Proteomes" id="UP000295008"/>
    </source>
</evidence>
<organism evidence="8 9">
    <name type="scientific">Hydrogenispora ethanolica</name>
    <dbReference type="NCBI Taxonomy" id="1082276"/>
    <lineage>
        <taxon>Bacteria</taxon>
        <taxon>Bacillati</taxon>
        <taxon>Bacillota</taxon>
        <taxon>Hydrogenispora</taxon>
    </lineage>
</organism>
<gene>
    <name evidence="6" type="primary">pyrC</name>
    <name evidence="8" type="ORF">EDC14_105912</name>
</gene>
<comment type="caution">
    <text evidence="6">Lacks conserved residue(s) required for the propagation of feature annotation.</text>
</comment>
<dbReference type="AlphaFoldDB" id="A0A4R1QWR4"/>
<comment type="function">
    <text evidence="1 6">Catalyzes the reversible cyclization of carbamoyl aspartate to dihydroorotate.</text>
</comment>
<evidence type="ECO:0000259" key="7">
    <source>
        <dbReference type="Pfam" id="PF12890"/>
    </source>
</evidence>
<keyword evidence="3 6" id="KW-0479">Metal-binding</keyword>
<keyword evidence="5 6" id="KW-0665">Pyrimidine biosynthesis</keyword>
<feature type="binding site" evidence="6">
    <location>
        <position position="309"/>
    </location>
    <ligand>
        <name>substrate</name>
    </ligand>
</feature>
<dbReference type="InterPro" id="IPR011059">
    <property type="entry name" value="Metal-dep_hydrolase_composite"/>
</dbReference>
<feature type="binding site" evidence="6">
    <location>
        <position position="232"/>
    </location>
    <ligand>
        <name>Zn(2+)</name>
        <dbReference type="ChEBI" id="CHEBI:29105"/>
        <label>2</label>
    </ligand>
</feature>
<dbReference type="GO" id="GO:0005737">
    <property type="term" value="C:cytoplasm"/>
    <property type="evidence" value="ECO:0007669"/>
    <property type="project" value="TreeGrafter"/>
</dbReference>
<comment type="cofactor">
    <cofactor evidence="6">
        <name>Zn(2+)</name>
        <dbReference type="ChEBI" id="CHEBI:29105"/>
    </cofactor>
    <text evidence="6">Binds 2 Zn(2+) ions per subunit.</text>
</comment>
<comment type="caution">
    <text evidence="8">The sequence shown here is derived from an EMBL/GenBank/DDBJ whole genome shotgun (WGS) entry which is preliminary data.</text>
</comment>
<proteinExistence type="inferred from homology"/>
<dbReference type="GO" id="GO:0044205">
    <property type="term" value="P:'de novo' UMP biosynthetic process"/>
    <property type="evidence" value="ECO:0007669"/>
    <property type="project" value="UniProtKB-UniRule"/>
</dbReference>
<dbReference type="CDD" id="cd01317">
    <property type="entry name" value="DHOase_IIa"/>
    <property type="match status" value="1"/>
</dbReference>
<dbReference type="PANTHER" id="PTHR43668">
    <property type="entry name" value="ALLANTOINASE"/>
    <property type="match status" value="1"/>
</dbReference>
<dbReference type="InterPro" id="IPR002195">
    <property type="entry name" value="Dihydroorotase_CS"/>
</dbReference>
<comment type="similarity">
    <text evidence="2 6">Belongs to the metallo-dependent hydrolases superfamily. DHOase family. Class I DHOase subfamily.</text>
</comment>
<accession>A0A4R1QWR4</accession>
<dbReference type="PROSITE" id="PS00483">
    <property type="entry name" value="DIHYDROOROTASE_2"/>
    <property type="match status" value="1"/>
</dbReference>
<keyword evidence="9" id="KW-1185">Reference proteome</keyword>
<evidence type="ECO:0000313" key="8">
    <source>
        <dbReference type="EMBL" id="TCL54870.1"/>
    </source>
</evidence>
<evidence type="ECO:0000256" key="5">
    <source>
        <dbReference type="ARBA" id="ARBA00022975"/>
    </source>
</evidence>
<feature type="binding site" evidence="6">
    <location>
        <position position="62"/>
    </location>
    <ligand>
        <name>Zn(2+)</name>
        <dbReference type="ChEBI" id="CHEBI:29105"/>
        <label>1</label>
    </ligand>
</feature>
<feature type="active site" evidence="6">
    <location>
        <position position="305"/>
    </location>
</feature>
<comment type="catalytic activity">
    <reaction evidence="6">
        <text>(S)-dihydroorotate + H2O = N-carbamoyl-L-aspartate + H(+)</text>
        <dbReference type="Rhea" id="RHEA:24296"/>
        <dbReference type="ChEBI" id="CHEBI:15377"/>
        <dbReference type="ChEBI" id="CHEBI:15378"/>
        <dbReference type="ChEBI" id="CHEBI:30864"/>
        <dbReference type="ChEBI" id="CHEBI:32814"/>
        <dbReference type="EC" id="3.5.2.3"/>
    </reaction>
</comment>
<comment type="pathway">
    <text evidence="6">Pyrimidine metabolism; UMP biosynthesis via de novo pathway; (S)-dihydroorotate from bicarbonate: step 3/3.</text>
</comment>
<dbReference type="UniPathway" id="UPA00070">
    <property type="reaction ID" value="UER00117"/>
</dbReference>
<feature type="binding site" evidence="6">
    <location>
        <position position="305"/>
    </location>
    <ligand>
        <name>Zn(2+)</name>
        <dbReference type="ChEBI" id="CHEBI:29105"/>
        <label>1</label>
    </ligand>
</feature>
<feature type="binding site" evidence="6">
    <location>
        <position position="152"/>
    </location>
    <ligand>
        <name>Zn(2+)</name>
        <dbReference type="ChEBI" id="CHEBI:29105"/>
        <label>1</label>
    </ligand>
</feature>
<keyword evidence="6" id="KW-0862">Zinc</keyword>
<evidence type="ECO:0000256" key="4">
    <source>
        <dbReference type="ARBA" id="ARBA00022801"/>
    </source>
</evidence>
<dbReference type="SUPFAM" id="SSF51338">
    <property type="entry name" value="Composite domain of metallo-dependent hydrolases"/>
    <property type="match status" value="1"/>
</dbReference>
<dbReference type="OrthoDB" id="9765462at2"/>
<evidence type="ECO:0000256" key="3">
    <source>
        <dbReference type="ARBA" id="ARBA00022723"/>
    </source>
</evidence>
<dbReference type="GO" id="GO:0006145">
    <property type="term" value="P:purine nucleobase catabolic process"/>
    <property type="evidence" value="ECO:0007669"/>
    <property type="project" value="TreeGrafter"/>
</dbReference>
<dbReference type="EC" id="3.5.2.3" evidence="6"/>
<feature type="binding site" evidence="6">
    <location>
        <position position="152"/>
    </location>
    <ligand>
        <name>Zn(2+)</name>
        <dbReference type="ChEBI" id="CHEBI:29105"/>
        <label>2</label>
    </ligand>
</feature>
<dbReference type="HAMAP" id="MF_00220_B">
    <property type="entry name" value="PyrC_classI_B"/>
    <property type="match status" value="1"/>
</dbReference>
<evidence type="ECO:0000256" key="2">
    <source>
        <dbReference type="ARBA" id="ARBA00010286"/>
    </source>
</evidence>
<dbReference type="Pfam" id="PF12890">
    <property type="entry name" value="DHOase"/>
    <property type="match status" value="1"/>
</dbReference>
<evidence type="ECO:0000256" key="1">
    <source>
        <dbReference type="ARBA" id="ARBA00002368"/>
    </source>
</evidence>
<feature type="binding site" evidence="6">
    <location>
        <position position="179"/>
    </location>
    <ligand>
        <name>Zn(2+)</name>
        <dbReference type="ChEBI" id="CHEBI:29105"/>
        <label>2</label>
    </ligand>
</feature>
<sequence>MKYCIKGGEIVNPAGEYSGVGDLLLDAGQVVAVGQELPVEDAVIIQAEGKMVLPGLIDMHCHLREPGREDEETIASGTRAAVKGGFTAVACMANTNPVADGAVVIEYVLSKARQNGWAKVYPIGAITKGLKGEELAEMGEMAEAGAVAFSDDGKTLTNPAVLRSALEYAALFDRPLLLHEEEPKLADAGVMHEGYWSTVLGLPGIPALAEDVMIARDLLIAEYTGGKVHFCHLSTAKGVGMLAEAKRRGLNVSGEATPHHFTLTDQALENYDTAFRVSPPLRSEEHREALRRGLQDGTIQVIATDHAPHSLEEKHREFALAPTGMIGLETAFSVAWTELVLGGWLTKEQLVEKLSVNPARLLNLPAGRLQPGDLADLIIVDPEWEWVVKPEEIASKSKNSPFIGRKLKARVETVWVNGILKYDGQKFVE</sequence>
<feature type="binding site" evidence="6">
    <location>
        <begin position="62"/>
        <end position="64"/>
    </location>
    <ligand>
        <name>substrate</name>
    </ligand>
</feature>